<dbReference type="RefSeq" id="WP_160484209.1">
    <property type="nucleotide sequence ID" value="NZ_WUBR01000001.1"/>
</dbReference>
<evidence type="ECO:0000256" key="3">
    <source>
        <dbReference type="SAM" id="MobiDB-lite"/>
    </source>
</evidence>
<evidence type="ECO:0000259" key="5">
    <source>
        <dbReference type="Pfam" id="PF02397"/>
    </source>
</evidence>
<dbReference type="InterPro" id="IPR003362">
    <property type="entry name" value="Bact_transf"/>
</dbReference>
<dbReference type="GO" id="GO:0000271">
    <property type="term" value="P:polysaccharide biosynthetic process"/>
    <property type="evidence" value="ECO:0007669"/>
    <property type="project" value="UniProtKB-KW"/>
</dbReference>
<name>A0A844XA32_9SPHN</name>
<organism evidence="6 7">
    <name type="scientific">Aurantiacibacter rhizosphaerae</name>
    <dbReference type="NCBI Taxonomy" id="2691582"/>
    <lineage>
        <taxon>Bacteria</taxon>
        <taxon>Pseudomonadati</taxon>
        <taxon>Pseudomonadota</taxon>
        <taxon>Alphaproteobacteria</taxon>
        <taxon>Sphingomonadales</taxon>
        <taxon>Erythrobacteraceae</taxon>
        <taxon>Aurantiacibacter</taxon>
    </lineage>
</organism>
<reference evidence="6 7" key="1">
    <citation type="submission" date="2019-12" db="EMBL/GenBank/DDBJ databases">
        <authorList>
            <person name="Lee S.D."/>
        </authorList>
    </citation>
    <scope>NUCLEOTIDE SEQUENCE [LARGE SCALE GENOMIC DNA]</scope>
    <source>
        <strain evidence="6 7">GH3-10</strain>
    </source>
</reference>
<feature type="transmembrane region" description="Helical" evidence="4">
    <location>
        <begin position="299"/>
        <end position="323"/>
    </location>
</feature>
<keyword evidence="7" id="KW-1185">Reference proteome</keyword>
<feature type="region of interest" description="Disordered" evidence="3">
    <location>
        <begin position="414"/>
        <end position="444"/>
    </location>
</feature>
<proteinExistence type="inferred from homology"/>
<keyword evidence="2" id="KW-0270">Exopolysaccharide synthesis</keyword>
<sequence length="452" mass="49551">MDLSRGDPNVIHAGDAAEVTFDTADLQATRRHPIAPTDGLVGSLERKRLQIYLFLILADTAVLFGTFLAATAIYYGSAIDINLIQDGLLPAFLLLPVYLTVALYNGTYSQSCLTDTNRSVVRMIAAMLIAAALVNFLAFFAKMNAEFSRVIFTAGMVGATTAMALVRFGTSAWITRLWGPKPVNQLVIHAGGPRFTLPFAYHIDAETHGLSPDMNDPTQLDRFAKYLCNMDEVIISCEDSARLMWAEMLKGSGRHGEIISEFTRAIGALGVVHHDDANVSGLLVSTGRLGMRSRVLKRLFDIALSSVALLALSPVMAAVAIAIKLQDGGPIFFHQRRVGRGNRFFNIYKFRSMSESDARGDRSASKDDDRITPIGRFIRRTSIDELPQLINVVKGDMSHQPWITRCAIRRSYAQGPSSSSCWPPTVGPRNDRPRHHCGPGPADGDRRLLCTA</sequence>
<dbReference type="PANTHER" id="PTHR30576:SF0">
    <property type="entry name" value="UNDECAPRENYL-PHOSPHATE N-ACETYLGALACTOSAMINYL 1-PHOSPHATE TRANSFERASE-RELATED"/>
    <property type="match status" value="1"/>
</dbReference>
<feature type="transmembrane region" description="Helical" evidence="4">
    <location>
        <begin position="120"/>
        <end position="141"/>
    </location>
</feature>
<keyword evidence="4" id="KW-0472">Membrane</keyword>
<evidence type="ECO:0000256" key="1">
    <source>
        <dbReference type="ARBA" id="ARBA00006464"/>
    </source>
</evidence>
<evidence type="ECO:0000256" key="4">
    <source>
        <dbReference type="SAM" id="Phobius"/>
    </source>
</evidence>
<evidence type="ECO:0000256" key="2">
    <source>
        <dbReference type="ARBA" id="ARBA00023169"/>
    </source>
</evidence>
<feature type="transmembrane region" description="Helical" evidence="4">
    <location>
        <begin position="51"/>
        <end position="75"/>
    </location>
</feature>
<dbReference type="Pfam" id="PF02397">
    <property type="entry name" value="Bac_transf"/>
    <property type="match status" value="1"/>
</dbReference>
<comment type="similarity">
    <text evidence="1">Belongs to the bacterial sugar transferase family.</text>
</comment>
<feature type="transmembrane region" description="Helical" evidence="4">
    <location>
        <begin position="147"/>
        <end position="166"/>
    </location>
</feature>
<dbReference type="EMBL" id="WUBR01000001">
    <property type="protein sequence ID" value="MWV26524.1"/>
    <property type="molecule type" value="Genomic_DNA"/>
</dbReference>
<keyword evidence="6" id="KW-0808">Transferase</keyword>
<feature type="domain" description="Bacterial sugar transferase" evidence="5">
    <location>
        <begin position="297"/>
        <end position="398"/>
    </location>
</feature>
<gene>
    <name evidence="6" type="ORF">GRF63_01280</name>
</gene>
<dbReference type="PANTHER" id="PTHR30576">
    <property type="entry name" value="COLANIC BIOSYNTHESIS UDP-GLUCOSE LIPID CARRIER TRANSFERASE"/>
    <property type="match status" value="1"/>
</dbReference>
<evidence type="ECO:0000313" key="7">
    <source>
        <dbReference type="Proteomes" id="UP000461409"/>
    </source>
</evidence>
<comment type="caution">
    <text evidence="6">The sequence shown here is derived from an EMBL/GenBank/DDBJ whole genome shotgun (WGS) entry which is preliminary data.</text>
</comment>
<protein>
    <submittedName>
        <fullName evidence="6">Sugar transferase</fullName>
    </submittedName>
</protein>
<dbReference type="Proteomes" id="UP000461409">
    <property type="component" value="Unassembled WGS sequence"/>
</dbReference>
<dbReference type="GO" id="GO:0016780">
    <property type="term" value="F:phosphotransferase activity, for other substituted phosphate groups"/>
    <property type="evidence" value="ECO:0007669"/>
    <property type="project" value="TreeGrafter"/>
</dbReference>
<reference evidence="6 7" key="2">
    <citation type="submission" date="2020-02" db="EMBL/GenBank/DDBJ databases">
        <title>Erythrobacter dongmakensis sp. nov., isolated from a tidal mudflat.</title>
        <authorList>
            <person name="Kim I.S."/>
        </authorList>
    </citation>
    <scope>NUCLEOTIDE SEQUENCE [LARGE SCALE GENOMIC DNA]</scope>
    <source>
        <strain evidence="6 7">GH3-10</strain>
    </source>
</reference>
<evidence type="ECO:0000313" key="6">
    <source>
        <dbReference type="EMBL" id="MWV26524.1"/>
    </source>
</evidence>
<feature type="transmembrane region" description="Helical" evidence="4">
    <location>
        <begin position="87"/>
        <end position="108"/>
    </location>
</feature>
<accession>A0A844XA32</accession>
<keyword evidence="4" id="KW-1133">Transmembrane helix</keyword>
<dbReference type="AlphaFoldDB" id="A0A844XA32"/>
<keyword evidence="4" id="KW-0812">Transmembrane</keyword>